<reference evidence="1 2" key="1">
    <citation type="submission" date="2010-04" db="EMBL/GenBank/DDBJ databases">
        <authorList>
            <person name="Weinstock G."/>
            <person name="Sodergren E."/>
            <person name="Clifton S."/>
            <person name="Fulton L."/>
            <person name="Fulton B."/>
            <person name="Courtney L."/>
            <person name="Fronick C."/>
            <person name="Harrison M."/>
            <person name="Strong C."/>
            <person name="Farmer C."/>
            <person name="Delahaunty K."/>
            <person name="Markovic C."/>
            <person name="Hall O."/>
            <person name="Minx P."/>
            <person name="Tomlinson C."/>
            <person name="Mitreva M."/>
            <person name="Hou S."/>
            <person name="Wollam A."/>
            <person name="Pepin K.H."/>
            <person name="Johnson M."/>
            <person name="Bhonagiri V."/>
            <person name="Zhang X."/>
            <person name="Suruliraj S."/>
            <person name="Warren W."/>
            <person name="Chinwalla A."/>
            <person name="Mardis E.R."/>
            <person name="Wilson R.K."/>
        </authorList>
    </citation>
    <scope>NUCLEOTIDE SEQUENCE [LARGE SCALE GENOMIC DNA]</scope>
    <source>
        <strain evidence="1 2">DSM 20306</strain>
    </source>
</reference>
<organism evidence="1 2">
    <name type="scientific">Corynebacterium ammoniagenes DSM 20306</name>
    <dbReference type="NCBI Taxonomy" id="649754"/>
    <lineage>
        <taxon>Bacteria</taxon>
        <taxon>Bacillati</taxon>
        <taxon>Actinomycetota</taxon>
        <taxon>Actinomycetes</taxon>
        <taxon>Mycobacteriales</taxon>
        <taxon>Corynebacteriaceae</taxon>
        <taxon>Corynebacterium</taxon>
    </lineage>
</organism>
<evidence type="ECO:0000313" key="2">
    <source>
        <dbReference type="Proteomes" id="UP000006015"/>
    </source>
</evidence>
<gene>
    <name evidence="1" type="ORF">HMPREF0281_02233</name>
</gene>
<dbReference type="Proteomes" id="UP000006015">
    <property type="component" value="Unassembled WGS sequence"/>
</dbReference>
<keyword evidence="2" id="KW-1185">Reference proteome</keyword>
<comment type="caution">
    <text evidence="1">The sequence shown here is derived from an EMBL/GenBank/DDBJ whole genome shotgun (WGS) entry which is preliminary data.</text>
</comment>
<evidence type="ECO:0000313" key="1">
    <source>
        <dbReference type="EMBL" id="EFG80557.1"/>
    </source>
</evidence>
<accession>A0ABP2II03</accession>
<name>A0ABP2II03_CORAM</name>
<protein>
    <submittedName>
        <fullName evidence="1">Uncharacterized protein</fullName>
    </submittedName>
</protein>
<dbReference type="EMBL" id="ADNS01000030">
    <property type="protein sequence ID" value="EFG80557.1"/>
    <property type="molecule type" value="Genomic_DNA"/>
</dbReference>
<sequence length="51" mass="5766">MENDREIRHISHCLADDSVQLPSLHGSHVPHGYTLGEHISNDRNVTKVNVH</sequence>
<proteinExistence type="predicted"/>